<dbReference type="PANTHER" id="PTHR34387">
    <property type="entry name" value="SLR1258 PROTEIN"/>
    <property type="match status" value="1"/>
</dbReference>
<proteinExistence type="predicted"/>
<dbReference type="EMBL" id="PYLO01000004">
    <property type="protein sequence ID" value="PST36608.1"/>
    <property type="molecule type" value="Genomic_DNA"/>
</dbReference>
<dbReference type="InterPro" id="IPR007497">
    <property type="entry name" value="SIMPL/DUF541"/>
</dbReference>
<comment type="caution">
    <text evidence="2">The sequence shown here is derived from an EMBL/GenBank/DDBJ whole genome shotgun (WGS) entry which is preliminary data.</text>
</comment>
<dbReference type="Gene3D" id="3.30.110.170">
    <property type="entry name" value="Protein of unknown function (DUF541), domain 1"/>
    <property type="match status" value="1"/>
</dbReference>
<name>A0A2T3FMU8_9CLOT</name>
<feature type="chain" id="PRO_5039186963" evidence="1">
    <location>
        <begin position="23"/>
        <end position="254"/>
    </location>
</feature>
<protein>
    <submittedName>
        <fullName evidence="2">SIMPL domain-containing protein</fullName>
    </submittedName>
</protein>
<accession>A0A2T3FMU8</accession>
<dbReference type="PANTHER" id="PTHR34387:SF2">
    <property type="entry name" value="SLR1258 PROTEIN"/>
    <property type="match status" value="1"/>
</dbReference>
<organism evidence="2 3">
    <name type="scientific">Clostridium fessum</name>
    <dbReference type="NCBI Taxonomy" id="2126740"/>
    <lineage>
        <taxon>Bacteria</taxon>
        <taxon>Bacillati</taxon>
        <taxon>Bacillota</taxon>
        <taxon>Clostridia</taxon>
        <taxon>Eubacteriales</taxon>
        <taxon>Clostridiaceae</taxon>
        <taxon>Clostridium</taxon>
    </lineage>
</organism>
<feature type="signal peptide" evidence="1">
    <location>
        <begin position="1"/>
        <end position="22"/>
    </location>
</feature>
<keyword evidence="3" id="KW-1185">Reference proteome</keyword>
<dbReference type="Gene3D" id="3.30.70.2970">
    <property type="entry name" value="Protein of unknown function (DUF541), domain 2"/>
    <property type="match status" value="1"/>
</dbReference>
<gene>
    <name evidence="2" type="ORF">C7U56_11335</name>
</gene>
<reference evidence="2 3" key="1">
    <citation type="submission" date="2018-03" db="EMBL/GenBank/DDBJ databases">
        <title>Lachnoclostridium SNUG30386 gen.nov., sp.nov., isolated from human faeces.</title>
        <authorList>
            <person name="Seo B."/>
            <person name="Jeon K."/>
            <person name="Ko G."/>
        </authorList>
    </citation>
    <scope>NUCLEOTIDE SEQUENCE [LARGE SCALE GENOMIC DNA]</scope>
    <source>
        <strain evidence="2 3">SNUG30386</strain>
    </source>
</reference>
<dbReference type="Proteomes" id="UP000241048">
    <property type="component" value="Unassembled WGS sequence"/>
</dbReference>
<dbReference type="InterPro" id="IPR052022">
    <property type="entry name" value="26kDa_periplasmic_antigen"/>
</dbReference>
<evidence type="ECO:0000256" key="1">
    <source>
        <dbReference type="SAM" id="SignalP"/>
    </source>
</evidence>
<keyword evidence="1" id="KW-0732">Signal</keyword>
<dbReference type="Pfam" id="PF04402">
    <property type="entry name" value="SIMPL"/>
    <property type="match status" value="1"/>
</dbReference>
<dbReference type="PROSITE" id="PS51257">
    <property type="entry name" value="PROKAR_LIPOPROTEIN"/>
    <property type="match status" value="1"/>
</dbReference>
<dbReference type="GO" id="GO:0006974">
    <property type="term" value="P:DNA damage response"/>
    <property type="evidence" value="ECO:0007669"/>
    <property type="project" value="TreeGrafter"/>
</dbReference>
<evidence type="ECO:0000313" key="3">
    <source>
        <dbReference type="Proteomes" id="UP000241048"/>
    </source>
</evidence>
<evidence type="ECO:0000313" key="2">
    <source>
        <dbReference type="EMBL" id="PST36608.1"/>
    </source>
</evidence>
<sequence>MGMMRNRMAFLLAAGTMAMVSAAGLAGCASAPASVTVQSAENTGITVTSQEKIKAEPDIAEITYSVYSQAADASTCQSENQTDLDAVLALLKEKGIADTSVQTSGLGLNPIYDWDNGKKITGYEMTTEVVVSDVAIEDAGAIISDSVNAGINSIDSVQYQCSNFDEIYQEALKKAIESARVKAEAMAEAGGCKLGTMTNVQEYSSGQQARYYDTSYSSGMAMKETAMEDAGAGRNLMPGQVDVEAEVSATFSIQ</sequence>
<dbReference type="AlphaFoldDB" id="A0A2T3FMU8"/>